<accession>A0A915L802</accession>
<protein>
    <submittedName>
        <fullName evidence="2">Uncharacterized protein</fullName>
    </submittedName>
</protein>
<proteinExistence type="predicted"/>
<reference evidence="2" key="1">
    <citation type="submission" date="2022-11" db="UniProtKB">
        <authorList>
            <consortium name="WormBaseParasite"/>
        </authorList>
    </citation>
    <scope>IDENTIFICATION</scope>
</reference>
<dbReference type="Proteomes" id="UP000887565">
    <property type="component" value="Unplaced"/>
</dbReference>
<evidence type="ECO:0000313" key="1">
    <source>
        <dbReference type="Proteomes" id="UP000887565"/>
    </source>
</evidence>
<name>A0A915L802_ROMCU</name>
<dbReference type="WBParaSite" id="nRc.2.0.1.t46603-RA">
    <property type="protein sequence ID" value="nRc.2.0.1.t46603-RA"/>
    <property type="gene ID" value="nRc.2.0.1.g46603"/>
</dbReference>
<sequence length="89" mass="10614">MKCGQHIDGKTDAILIEKYGHLSTLTKFPVLFDTYELQRIILAVRWKPSPIKLQKDDEFSRQEFTSYKKNFQIRYMQTYSCRPHLCNLV</sequence>
<evidence type="ECO:0000313" key="2">
    <source>
        <dbReference type="WBParaSite" id="nRc.2.0.1.t46603-RA"/>
    </source>
</evidence>
<dbReference type="AlphaFoldDB" id="A0A915L802"/>
<keyword evidence="1" id="KW-1185">Reference proteome</keyword>
<organism evidence="1 2">
    <name type="scientific">Romanomermis culicivorax</name>
    <name type="common">Nematode worm</name>
    <dbReference type="NCBI Taxonomy" id="13658"/>
    <lineage>
        <taxon>Eukaryota</taxon>
        <taxon>Metazoa</taxon>
        <taxon>Ecdysozoa</taxon>
        <taxon>Nematoda</taxon>
        <taxon>Enoplea</taxon>
        <taxon>Dorylaimia</taxon>
        <taxon>Mermithida</taxon>
        <taxon>Mermithoidea</taxon>
        <taxon>Mermithidae</taxon>
        <taxon>Romanomermis</taxon>
    </lineage>
</organism>